<name>A0A8S2F9W8_9BILA</name>
<protein>
    <recommendedName>
        <fullName evidence="13">Aurora kinase</fullName>
    </recommendedName>
</protein>
<evidence type="ECO:0000256" key="5">
    <source>
        <dbReference type="ARBA" id="ARBA00022840"/>
    </source>
</evidence>
<dbReference type="SUPFAM" id="SSF56112">
    <property type="entry name" value="Protein kinase-like (PK-like)"/>
    <property type="match status" value="1"/>
</dbReference>
<evidence type="ECO:0000256" key="2">
    <source>
        <dbReference type="ARBA" id="ARBA00022679"/>
    </source>
</evidence>
<feature type="binding site" evidence="8">
    <location>
        <position position="93"/>
    </location>
    <ligand>
        <name>ATP</name>
        <dbReference type="ChEBI" id="CHEBI:30616"/>
    </ligand>
</feature>
<comment type="caution">
    <text evidence="10">The sequence shown here is derived from an EMBL/GenBank/DDBJ whole genome shotgun (WGS) entry which is preliminary data.</text>
</comment>
<reference evidence="10" key="1">
    <citation type="submission" date="2021-02" db="EMBL/GenBank/DDBJ databases">
        <authorList>
            <person name="Nowell W R."/>
        </authorList>
    </citation>
    <scope>NUCLEOTIDE SEQUENCE</scope>
</reference>
<keyword evidence="3 8" id="KW-0547">Nucleotide-binding</keyword>
<dbReference type="PROSITE" id="PS00107">
    <property type="entry name" value="PROTEIN_KINASE_ATP"/>
    <property type="match status" value="1"/>
</dbReference>
<keyword evidence="5 8" id="KW-0067">ATP-binding</keyword>
<accession>A0A8S2F9W8</accession>
<evidence type="ECO:0000313" key="12">
    <source>
        <dbReference type="Proteomes" id="UP000677228"/>
    </source>
</evidence>
<gene>
    <name evidence="10" type="ORF">OVA965_LOCUS32838</name>
    <name evidence="11" type="ORF">TMI583_LOCUS33708</name>
</gene>
<dbReference type="GO" id="GO:0004674">
    <property type="term" value="F:protein serine/threonine kinase activity"/>
    <property type="evidence" value="ECO:0007669"/>
    <property type="project" value="UniProtKB-KW"/>
</dbReference>
<dbReference type="Proteomes" id="UP000677228">
    <property type="component" value="Unassembled WGS sequence"/>
</dbReference>
<keyword evidence="2" id="KW-0808">Transferase</keyword>
<keyword evidence="1" id="KW-0723">Serine/threonine-protein kinase</keyword>
<feature type="binding site" evidence="8 9">
    <location>
        <position position="112"/>
    </location>
    <ligand>
        <name>ATP</name>
        <dbReference type="ChEBI" id="CHEBI:30616"/>
    </ligand>
</feature>
<sequence length="137" mass="15343">MQTTSSSTDVQPLLSDKNGVDSLTAAMNNPLPMKYFLPDSKSNKNSSCDQKKNSVTSEQCFDILTTKLNSTNKSDRLWTLDDFEVGQPLGKGRFGHVYCVREKKTKYIVALKVRLVLLNNLNKPIGKYYNTDEISAS</sequence>
<dbReference type="InterPro" id="IPR017441">
    <property type="entry name" value="Protein_kinase_ATP_BS"/>
</dbReference>
<evidence type="ECO:0000256" key="7">
    <source>
        <dbReference type="ARBA" id="ARBA00048679"/>
    </source>
</evidence>
<evidence type="ECO:0000256" key="3">
    <source>
        <dbReference type="ARBA" id="ARBA00022741"/>
    </source>
</evidence>
<evidence type="ECO:0000256" key="9">
    <source>
        <dbReference type="PROSITE-ProRule" id="PRU10141"/>
    </source>
</evidence>
<dbReference type="PANTHER" id="PTHR24350">
    <property type="entry name" value="SERINE/THREONINE-PROTEIN KINASE IAL-RELATED"/>
    <property type="match status" value="1"/>
</dbReference>
<evidence type="ECO:0000256" key="8">
    <source>
        <dbReference type="PIRSR" id="PIRSR630616-2"/>
    </source>
</evidence>
<dbReference type="Gene3D" id="3.30.200.20">
    <property type="entry name" value="Phosphorylase Kinase, domain 1"/>
    <property type="match status" value="1"/>
</dbReference>
<dbReference type="GO" id="GO:0005524">
    <property type="term" value="F:ATP binding"/>
    <property type="evidence" value="ECO:0007669"/>
    <property type="project" value="UniProtKB-UniRule"/>
</dbReference>
<proteinExistence type="predicted"/>
<dbReference type="AlphaFoldDB" id="A0A8S2F9W8"/>
<evidence type="ECO:0008006" key="13">
    <source>
        <dbReference type="Google" id="ProtNLM"/>
    </source>
</evidence>
<dbReference type="InterPro" id="IPR030616">
    <property type="entry name" value="Aur-like"/>
</dbReference>
<comment type="catalytic activity">
    <reaction evidence="6">
        <text>L-threonyl-[protein] + ATP = O-phospho-L-threonyl-[protein] + ADP + H(+)</text>
        <dbReference type="Rhea" id="RHEA:46608"/>
        <dbReference type="Rhea" id="RHEA-COMP:11060"/>
        <dbReference type="Rhea" id="RHEA-COMP:11605"/>
        <dbReference type="ChEBI" id="CHEBI:15378"/>
        <dbReference type="ChEBI" id="CHEBI:30013"/>
        <dbReference type="ChEBI" id="CHEBI:30616"/>
        <dbReference type="ChEBI" id="CHEBI:61977"/>
        <dbReference type="ChEBI" id="CHEBI:456216"/>
        <dbReference type="EC" id="2.7.11.1"/>
    </reaction>
</comment>
<evidence type="ECO:0000313" key="10">
    <source>
        <dbReference type="EMBL" id="CAF1396638.1"/>
    </source>
</evidence>
<comment type="catalytic activity">
    <reaction evidence="7">
        <text>L-seryl-[protein] + ATP = O-phospho-L-seryl-[protein] + ADP + H(+)</text>
        <dbReference type="Rhea" id="RHEA:17989"/>
        <dbReference type="Rhea" id="RHEA-COMP:9863"/>
        <dbReference type="Rhea" id="RHEA-COMP:11604"/>
        <dbReference type="ChEBI" id="CHEBI:15378"/>
        <dbReference type="ChEBI" id="CHEBI:29999"/>
        <dbReference type="ChEBI" id="CHEBI:30616"/>
        <dbReference type="ChEBI" id="CHEBI:83421"/>
        <dbReference type="ChEBI" id="CHEBI:456216"/>
        <dbReference type="EC" id="2.7.11.1"/>
    </reaction>
</comment>
<dbReference type="EMBL" id="CAJOBA010047676">
    <property type="protein sequence ID" value="CAF4204050.1"/>
    <property type="molecule type" value="Genomic_DNA"/>
</dbReference>
<dbReference type="EMBL" id="CAJNOK010025959">
    <property type="protein sequence ID" value="CAF1396638.1"/>
    <property type="molecule type" value="Genomic_DNA"/>
</dbReference>
<evidence type="ECO:0000313" key="11">
    <source>
        <dbReference type="EMBL" id="CAF4204050.1"/>
    </source>
</evidence>
<evidence type="ECO:0000256" key="1">
    <source>
        <dbReference type="ARBA" id="ARBA00022527"/>
    </source>
</evidence>
<evidence type="ECO:0000256" key="4">
    <source>
        <dbReference type="ARBA" id="ARBA00022777"/>
    </source>
</evidence>
<evidence type="ECO:0000256" key="6">
    <source>
        <dbReference type="ARBA" id="ARBA00047899"/>
    </source>
</evidence>
<organism evidence="10 12">
    <name type="scientific">Didymodactylos carnosus</name>
    <dbReference type="NCBI Taxonomy" id="1234261"/>
    <lineage>
        <taxon>Eukaryota</taxon>
        <taxon>Metazoa</taxon>
        <taxon>Spiralia</taxon>
        <taxon>Gnathifera</taxon>
        <taxon>Rotifera</taxon>
        <taxon>Eurotatoria</taxon>
        <taxon>Bdelloidea</taxon>
        <taxon>Philodinida</taxon>
        <taxon>Philodinidae</taxon>
        <taxon>Didymodactylos</taxon>
    </lineage>
</organism>
<dbReference type="Proteomes" id="UP000682733">
    <property type="component" value="Unassembled WGS sequence"/>
</dbReference>
<keyword evidence="4" id="KW-0418">Kinase</keyword>
<dbReference type="InterPro" id="IPR011009">
    <property type="entry name" value="Kinase-like_dom_sf"/>
</dbReference>